<gene>
    <name evidence="2" type="ORF">CEXT_385731</name>
</gene>
<dbReference type="AlphaFoldDB" id="A0AAV4WDF7"/>
<feature type="compositionally biased region" description="Basic residues" evidence="1">
    <location>
        <begin position="54"/>
        <end position="63"/>
    </location>
</feature>
<evidence type="ECO:0000313" key="3">
    <source>
        <dbReference type="Proteomes" id="UP001054945"/>
    </source>
</evidence>
<accession>A0AAV4WDF7</accession>
<evidence type="ECO:0000313" key="2">
    <source>
        <dbReference type="EMBL" id="GIY79996.1"/>
    </source>
</evidence>
<protein>
    <submittedName>
        <fullName evidence="2">Uncharacterized protein</fullName>
    </submittedName>
</protein>
<keyword evidence="3" id="KW-1185">Reference proteome</keyword>
<proteinExistence type="predicted"/>
<feature type="region of interest" description="Disordered" evidence="1">
    <location>
        <begin position="43"/>
        <end position="80"/>
    </location>
</feature>
<evidence type="ECO:0000256" key="1">
    <source>
        <dbReference type="SAM" id="MobiDB-lite"/>
    </source>
</evidence>
<sequence length="105" mass="11979">MSVDIPLLFLKSSTQQQFVSFDVSAPNSGNLERTPRVINVSSRYHLPPKQPNMQKKKKKKVGKKNQEAKKRQKKKLHSELAAEVSAVKRCTNKKGAHRFPNQLIK</sequence>
<dbReference type="EMBL" id="BPLR01015952">
    <property type="protein sequence ID" value="GIY79996.1"/>
    <property type="molecule type" value="Genomic_DNA"/>
</dbReference>
<name>A0AAV4WDF7_CAEEX</name>
<organism evidence="2 3">
    <name type="scientific">Caerostris extrusa</name>
    <name type="common">Bark spider</name>
    <name type="synonym">Caerostris bankana</name>
    <dbReference type="NCBI Taxonomy" id="172846"/>
    <lineage>
        <taxon>Eukaryota</taxon>
        <taxon>Metazoa</taxon>
        <taxon>Ecdysozoa</taxon>
        <taxon>Arthropoda</taxon>
        <taxon>Chelicerata</taxon>
        <taxon>Arachnida</taxon>
        <taxon>Araneae</taxon>
        <taxon>Araneomorphae</taxon>
        <taxon>Entelegynae</taxon>
        <taxon>Araneoidea</taxon>
        <taxon>Araneidae</taxon>
        <taxon>Caerostris</taxon>
    </lineage>
</organism>
<reference evidence="2 3" key="1">
    <citation type="submission" date="2021-06" db="EMBL/GenBank/DDBJ databases">
        <title>Caerostris extrusa draft genome.</title>
        <authorList>
            <person name="Kono N."/>
            <person name="Arakawa K."/>
        </authorList>
    </citation>
    <scope>NUCLEOTIDE SEQUENCE [LARGE SCALE GENOMIC DNA]</scope>
</reference>
<dbReference type="Proteomes" id="UP001054945">
    <property type="component" value="Unassembled WGS sequence"/>
</dbReference>
<comment type="caution">
    <text evidence="2">The sequence shown here is derived from an EMBL/GenBank/DDBJ whole genome shotgun (WGS) entry which is preliminary data.</text>
</comment>